<dbReference type="RefSeq" id="WP_126701243.1">
    <property type="nucleotide sequence ID" value="NZ_RWKW01000068.1"/>
</dbReference>
<proteinExistence type="predicted"/>
<evidence type="ECO:0000313" key="4">
    <source>
        <dbReference type="Proteomes" id="UP000278398"/>
    </source>
</evidence>
<dbReference type="EMBL" id="RWKW01000068">
    <property type="protein sequence ID" value="RST85090.1"/>
    <property type="molecule type" value="Genomic_DNA"/>
</dbReference>
<evidence type="ECO:0000259" key="2">
    <source>
        <dbReference type="Pfam" id="PF18557"/>
    </source>
</evidence>
<comment type="caution">
    <text evidence="3">The sequence shown here is derived from an EMBL/GenBank/DDBJ whole genome shotgun (WGS) entry which is preliminary data.</text>
</comment>
<accession>A0A3S0A5C8</accession>
<keyword evidence="4" id="KW-1185">Reference proteome</keyword>
<dbReference type="OrthoDB" id="8454456at2"/>
<gene>
    <name evidence="3" type="ORF">EJC49_17600</name>
</gene>
<feature type="domain" description="Anti-sigma factor NepR" evidence="2">
    <location>
        <begin position="22"/>
        <end position="56"/>
    </location>
</feature>
<organism evidence="3 4">
    <name type="scientific">Aquibium carbonis</name>
    <dbReference type="NCBI Taxonomy" id="2495581"/>
    <lineage>
        <taxon>Bacteria</taxon>
        <taxon>Pseudomonadati</taxon>
        <taxon>Pseudomonadota</taxon>
        <taxon>Alphaproteobacteria</taxon>
        <taxon>Hyphomicrobiales</taxon>
        <taxon>Phyllobacteriaceae</taxon>
        <taxon>Aquibium</taxon>
    </lineage>
</organism>
<reference evidence="3 4" key="1">
    <citation type="submission" date="2018-12" db="EMBL/GenBank/DDBJ databases">
        <title>Mesorhizobium carbonis sp. nov., isolated from coal mine water.</title>
        <authorList>
            <person name="Xin W."/>
            <person name="Xu Z."/>
            <person name="Xiang F."/>
            <person name="Zhang J."/>
            <person name="Xi L."/>
            <person name="Liu J."/>
        </authorList>
    </citation>
    <scope>NUCLEOTIDE SEQUENCE [LARGE SCALE GENOMIC DNA]</scope>
    <source>
        <strain evidence="3 4">B2.3</strain>
    </source>
</reference>
<name>A0A3S0A5C8_9HYPH</name>
<dbReference type="AlphaFoldDB" id="A0A3S0A5C8"/>
<feature type="region of interest" description="Disordered" evidence="1">
    <location>
        <begin position="1"/>
        <end position="23"/>
    </location>
</feature>
<evidence type="ECO:0000256" key="1">
    <source>
        <dbReference type="SAM" id="MobiDB-lite"/>
    </source>
</evidence>
<dbReference type="Proteomes" id="UP000278398">
    <property type="component" value="Unassembled WGS sequence"/>
</dbReference>
<evidence type="ECO:0000313" key="3">
    <source>
        <dbReference type="EMBL" id="RST85090.1"/>
    </source>
</evidence>
<dbReference type="InterPro" id="IPR041649">
    <property type="entry name" value="NepR"/>
</dbReference>
<dbReference type="Pfam" id="PF18557">
    <property type="entry name" value="NepR"/>
    <property type="match status" value="1"/>
</dbReference>
<sequence length="66" mass="7393">MSEYETRSASGKPRRDDPLGANSEIGKKLREYYDGLMSPDVPDRFTDLLSQLETAESQRKKAGGNE</sequence>
<protein>
    <recommendedName>
        <fullName evidence="2">Anti-sigma factor NepR domain-containing protein</fullName>
    </recommendedName>
</protein>